<dbReference type="CDD" id="cd00586">
    <property type="entry name" value="4HBT"/>
    <property type="match status" value="1"/>
</dbReference>
<evidence type="ECO:0000313" key="3">
    <source>
        <dbReference type="EMBL" id="VTQ93657.1"/>
    </source>
</evidence>
<dbReference type="Gene3D" id="3.10.129.10">
    <property type="entry name" value="Hotdog Thioesterase"/>
    <property type="match status" value="1"/>
</dbReference>
<dbReference type="PIRSF" id="PIRSF003230">
    <property type="entry name" value="YbgC"/>
    <property type="match status" value="1"/>
</dbReference>
<dbReference type="AlphaFoldDB" id="A0A4V6KEC4"/>
<dbReference type="KEGG" id="hhw:NCTC503_02155"/>
<comment type="similarity">
    <text evidence="1">Belongs to the 4-hydroxybenzoyl-CoA thioesterase family.</text>
</comment>
<dbReference type="InterPro" id="IPR029069">
    <property type="entry name" value="HotDog_dom_sf"/>
</dbReference>
<gene>
    <name evidence="3" type="ORF">NCTC503_02155</name>
</gene>
<dbReference type="EMBL" id="LR590481">
    <property type="protein sequence ID" value="VTQ93657.1"/>
    <property type="molecule type" value="Genomic_DNA"/>
</dbReference>
<dbReference type="PANTHER" id="PTHR31793">
    <property type="entry name" value="4-HYDROXYBENZOYL-COA THIOESTERASE FAMILY MEMBER"/>
    <property type="match status" value="1"/>
</dbReference>
<sequence length="146" mass="17487">MGEKYITYEHKVYPRFEDTDAYGIIHHSRYLTYIEEAKIAFLSDKKMFDSDVIDEKGGKFPVLDLYIKYIKAVHYKSKEPILIKLKFIAVENIKIKFKFKLFYENQKIVVGEMTHVYIDSNDKLRFDIPEKIKSRYETILNEKIET</sequence>
<dbReference type="SUPFAM" id="SSF54637">
    <property type="entry name" value="Thioesterase/thiol ester dehydrase-isomerase"/>
    <property type="match status" value="1"/>
</dbReference>
<dbReference type="Pfam" id="PF13279">
    <property type="entry name" value="4HBT_2"/>
    <property type="match status" value="1"/>
</dbReference>
<evidence type="ECO:0000313" key="4">
    <source>
        <dbReference type="Proteomes" id="UP000308489"/>
    </source>
</evidence>
<dbReference type="InterPro" id="IPR050563">
    <property type="entry name" value="4-hydroxybenzoyl-CoA_TE"/>
</dbReference>
<keyword evidence="2" id="KW-0378">Hydrolase</keyword>
<keyword evidence="4" id="KW-1185">Reference proteome</keyword>
<dbReference type="GO" id="GO:0047617">
    <property type="term" value="F:fatty acyl-CoA hydrolase activity"/>
    <property type="evidence" value="ECO:0007669"/>
    <property type="project" value="TreeGrafter"/>
</dbReference>
<dbReference type="RefSeq" id="WP_138210720.1">
    <property type="nucleotide sequence ID" value="NZ_CBCRUQ010000013.1"/>
</dbReference>
<reference evidence="3 4" key="1">
    <citation type="submission" date="2019-05" db="EMBL/GenBank/DDBJ databases">
        <authorList>
            <consortium name="Pathogen Informatics"/>
        </authorList>
    </citation>
    <scope>NUCLEOTIDE SEQUENCE [LARGE SCALE GENOMIC DNA]</scope>
    <source>
        <strain evidence="3 4">NCTC503</strain>
    </source>
</reference>
<dbReference type="Proteomes" id="UP000308489">
    <property type="component" value="Chromosome 1"/>
</dbReference>
<protein>
    <submittedName>
        <fullName evidence="3">Thioesterase</fullName>
    </submittedName>
</protein>
<dbReference type="PANTHER" id="PTHR31793:SF27">
    <property type="entry name" value="NOVEL THIOESTERASE SUPERFAMILY DOMAIN AND SAPOSIN A-TYPE DOMAIN CONTAINING PROTEIN (0610012H03RIK)"/>
    <property type="match status" value="1"/>
</dbReference>
<proteinExistence type="inferred from homology"/>
<dbReference type="InterPro" id="IPR006684">
    <property type="entry name" value="YbgC/YbaW"/>
</dbReference>
<evidence type="ECO:0000256" key="1">
    <source>
        <dbReference type="ARBA" id="ARBA00005953"/>
    </source>
</evidence>
<dbReference type="OrthoDB" id="9800856at2"/>
<name>A0A4V6KEC4_HATHI</name>
<organism evidence="3 4">
    <name type="scientific">Hathewaya histolytica</name>
    <name type="common">Clostridium histolyticum</name>
    <dbReference type="NCBI Taxonomy" id="1498"/>
    <lineage>
        <taxon>Bacteria</taxon>
        <taxon>Bacillati</taxon>
        <taxon>Bacillota</taxon>
        <taxon>Clostridia</taxon>
        <taxon>Eubacteriales</taxon>
        <taxon>Clostridiaceae</taxon>
        <taxon>Hathewaya</taxon>
    </lineage>
</organism>
<accession>A0A4V6KEC4</accession>
<evidence type="ECO:0000256" key="2">
    <source>
        <dbReference type="ARBA" id="ARBA00022801"/>
    </source>
</evidence>